<feature type="non-terminal residue" evidence="10">
    <location>
        <position position="1190"/>
    </location>
</feature>
<evidence type="ECO:0000256" key="3">
    <source>
        <dbReference type="ARBA" id="ARBA00009490"/>
    </source>
</evidence>
<keyword evidence="11" id="KW-1185">Reference proteome</keyword>
<keyword evidence="8" id="KW-0472">Membrane</keyword>
<dbReference type="PRINTS" id="PR00313">
    <property type="entry name" value="CABNDNGRPT"/>
</dbReference>
<dbReference type="InterPro" id="IPR034033">
    <property type="entry name" value="Serralysin-like"/>
</dbReference>
<keyword evidence="7" id="KW-0843">Virulence</keyword>
<dbReference type="InterPro" id="IPR003995">
    <property type="entry name" value="RTX_toxin_determinant-A"/>
</dbReference>
<organism evidence="10 11">
    <name type="scientific">Aquisalinus luteolus</name>
    <dbReference type="NCBI Taxonomy" id="1566827"/>
    <lineage>
        <taxon>Bacteria</taxon>
        <taxon>Pseudomonadati</taxon>
        <taxon>Pseudomonadota</taxon>
        <taxon>Alphaproteobacteria</taxon>
        <taxon>Parvularculales</taxon>
        <taxon>Parvularculaceae</taxon>
        <taxon>Aquisalinus</taxon>
    </lineage>
</organism>
<evidence type="ECO:0000259" key="9">
    <source>
        <dbReference type="SMART" id="SM00235"/>
    </source>
</evidence>
<dbReference type="InterPro" id="IPR001343">
    <property type="entry name" value="Hemolysn_Ca-bd"/>
</dbReference>
<reference evidence="10 11" key="1">
    <citation type="submission" date="2020-02" db="EMBL/GenBank/DDBJ databases">
        <title>Genome sequence of Parvularcula flava strain NH6-79.</title>
        <authorList>
            <person name="Abdul Karim M.H."/>
            <person name="Lam M.Q."/>
            <person name="Chen S.J."/>
            <person name="Yahya A."/>
            <person name="Shahir S."/>
            <person name="Shamsir M.S."/>
            <person name="Chong C.S."/>
        </authorList>
    </citation>
    <scope>NUCLEOTIDE SEQUENCE [LARGE SCALE GENOMIC DNA]</scope>
    <source>
        <strain evidence="10 11">NH6-79</strain>
    </source>
</reference>
<dbReference type="SUPFAM" id="SSF51120">
    <property type="entry name" value="beta-Roll"/>
    <property type="match status" value="6"/>
</dbReference>
<keyword evidence="6" id="KW-0677">Repeat</keyword>
<dbReference type="PANTHER" id="PTHR38340">
    <property type="entry name" value="S-LAYER PROTEIN"/>
    <property type="match status" value="1"/>
</dbReference>
<evidence type="ECO:0000256" key="6">
    <source>
        <dbReference type="ARBA" id="ARBA00022737"/>
    </source>
</evidence>
<sequence>MVGIRDVAAGFFLEDNAGLISRGFANEDIFIVPVHQYACGCASCKEAQDRAATDIDPQHSAVAVDDFTSLLAPLGDDYYRWNWNGEDTQTGVTFVTYSFWDGGNLPYDIALQNGATSSFQFTEAQQAATRLALAEFADASGLVFIEVEEAGMLNFIGISGSDDVAGYAYYPSLDRGPGYGIYISGGQFTNFGVGTFEYTVVLHEIGHALGLKHPFEGDITLNPAIDDTETTVMSYNDVVPFVESLGPLDIDAVQFLYGQDIDPTAAGIDYSWDEATDTFTVTGSNNADTFNGVAGTNILRGMGGDDHILGANQNDILYGGAGDDFLDAWEGDNTVFGDEGDDTIVSNSYGSSVIHGGDGNDTIETWSDNDELHGDAGDDIFYIDRLDQLTQIFGGEGFDSVSFQHASGLPTAIVPSLSTWSSIERIIATETSDYLDGSSGDDYIDGAGGDDTLAGRLGNDRLDGGAGDDYLISDVGSDLISGGDGFDSVSFQDRTSGVNVLYVSSESDLEVLQGWTLVHGIEQVFDTEYADLFIGSTGDDIFTIGRGGDSYDGKQGNDSLVFGSEFVGFSLATGLVTKADSSHTVSARNIETLVATSGMRLEGTIGTQTLMGSEGNDILSGLAGNDRLVGGDYGPDLADYSNDYLYGGTSAVNIDLRQQTGVDGFGNVDTYIGIEGVIGTRLDDTLTGNSDNNVLRGEDGNDQISGREGDDILYGGAGTNILRGGDGDDEIYAEGTGDQLFGDAGNDTFYLNNDSHTIQGGDGFDTASFGESWDGIVISVTAMNLAGIETLVASQAADIVYAGADAMTIYGAAGDDIIYGSDADNRLNGGWGVDLIVSGSGREEIDGGYEIGWSGDYLAFQDILTGVYVNLLTGEGRGGDAEGDTYNRISGVYDTEADDTIIGNSRGTTFFFSGGNDYYEGYSGGRSDTDTLRFSKDIGPITMDLSSGDYFAASASGLNVLGGLQLVSIERVLIEESYINNDTLLGRDGLDVFGGGGGNDSLSGRGGDDELSGNNGDDVLIGGSGVDWLDGGAGYDTADYSSDSGAGGSGRIFADLSAGTIIDGFGDADTVISIENVIAGSNGDELVGSAARDTLFGMAGNDFLAGRDGNDVLDGGDGDDRMFGEAGADLLRGGLGNDYLVGNDGNDVLVGGDGADNIQGRDGDDRLFGEGGHDRILGGTGNDYLVGNEG</sequence>
<evidence type="ECO:0000256" key="2">
    <source>
        <dbReference type="ARBA" id="ARBA00004613"/>
    </source>
</evidence>
<dbReference type="Proteomes" id="UP000818603">
    <property type="component" value="Unassembled WGS sequence"/>
</dbReference>
<dbReference type="InterPro" id="IPR011049">
    <property type="entry name" value="Serralysin-like_metalloprot_C"/>
</dbReference>
<evidence type="ECO:0000256" key="5">
    <source>
        <dbReference type="ARBA" id="ARBA00022656"/>
    </source>
</evidence>
<dbReference type="InterPro" id="IPR050557">
    <property type="entry name" value="RTX_toxin/Mannuronan_C5-epim"/>
</dbReference>
<comment type="caution">
    <text evidence="10">The sequence shown here is derived from an EMBL/GenBank/DDBJ whole genome shotgun (WGS) entry which is preliminary data.</text>
</comment>
<evidence type="ECO:0000256" key="7">
    <source>
        <dbReference type="ARBA" id="ARBA00023026"/>
    </source>
</evidence>
<keyword evidence="4" id="KW-0964">Secreted</keyword>
<dbReference type="SUPFAM" id="SSF55486">
    <property type="entry name" value="Metalloproteases ('zincins'), catalytic domain"/>
    <property type="match status" value="1"/>
</dbReference>
<feature type="domain" description="Peptidase metallopeptidase" evidence="9">
    <location>
        <begin position="96"/>
        <end position="259"/>
    </location>
</feature>
<protein>
    <recommendedName>
        <fullName evidence="9">Peptidase metallopeptidase domain-containing protein</fullName>
    </recommendedName>
</protein>
<dbReference type="InterPro" id="IPR018511">
    <property type="entry name" value="Hemolysin-typ_Ca-bd_CS"/>
</dbReference>
<evidence type="ECO:0000256" key="8">
    <source>
        <dbReference type="ARBA" id="ARBA00023136"/>
    </source>
</evidence>
<gene>
    <name evidence="10" type="ORF">FF098_015065</name>
</gene>
<evidence type="ECO:0000256" key="4">
    <source>
        <dbReference type="ARBA" id="ARBA00022525"/>
    </source>
</evidence>
<dbReference type="Pfam" id="PF00353">
    <property type="entry name" value="HemolysinCabind"/>
    <property type="match status" value="14"/>
</dbReference>
<dbReference type="Gene3D" id="3.40.390.10">
    <property type="entry name" value="Collagenase (Catalytic Domain)"/>
    <property type="match status" value="1"/>
</dbReference>
<dbReference type="EMBL" id="VCJR02000003">
    <property type="protein sequence ID" value="NHK29237.1"/>
    <property type="molecule type" value="Genomic_DNA"/>
</dbReference>
<name>A0ABX0HRD2_9PROT</name>
<dbReference type="PROSITE" id="PS00330">
    <property type="entry name" value="HEMOLYSIN_CALCIUM"/>
    <property type="match status" value="5"/>
</dbReference>
<dbReference type="Gene3D" id="2.150.10.10">
    <property type="entry name" value="Serralysin-like metalloprotease, C-terminal"/>
    <property type="match status" value="8"/>
</dbReference>
<dbReference type="InterPro" id="IPR006026">
    <property type="entry name" value="Peptidase_Metallo"/>
</dbReference>
<dbReference type="InterPro" id="IPR024079">
    <property type="entry name" value="MetalloPept_cat_dom_sf"/>
</dbReference>
<evidence type="ECO:0000313" key="11">
    <source>
        <dbReference type="Proteomes" id="UP000818603"/>
    </source>
</evidence>
<dbReference type="CDD" id="cd04277">
    <property type="entry name" value="ZnMc_serralysin_like"/>
    <property type="match status" value="1"/>
</dbReference>
<comment type="similarity">
    <text evidence="3">Belongs to the peptidase M10B family.</text>
</comment>
<dbReference type="SMART" id="SM00235">
    <property type="entry name" value="ZnMc"/>
    <property type="match status" value="1"/>
</dbReference>
<dbReference type="PANTHER" id="PTHR38340:SF1">
    <property type="entry name" value="S-LAYER PROTEIN"/>
    <property type="match status" value="1"/>
</dbReference>
<accession>A0ABX0HRD2</accession>
<comment type="subcellular location">
    <subcellularLocation>
        <location evidence="1">Membrane</location>
    </subcellularLocation>
    <subcellularLocation>
        <location evidence="2">Secreted</location>
    </subcellularLocation>
</comment>
<dbReference type="PRINTS" id="PR01488">
    <property type="entry name" value="RTXTOXINA"/>
</dbReference>
<proteinExistence type="inferred from homology"/>
<keyword evidence="5" id="KW-0800">Toxin</keyword>
<evidence type="ECO:0000256" key="1">
    <source>
        <dbReference type="ARBA" id="ARBA00004370"/>
    </source>
</evidence>
<evidence type="ECO:0000313" key="10">
    <source>
        <dbReference type="EMBL" id="NHK29237.1"/>
    </source>
</evidence>